<dbReference type="AlphaFoldDB" id="A0AAV3SXW9"/>
<evidence type="ECO:0000313" key="3">
    <source>
        <dbReference type="EMBL" id="GAA0645238.1"/>
    </source>
</evidence>
<proteinExistence type="predicted"/>
<feature type="region of interest" description="Disordered" evidence="1">
    <location>
        <begin position="1"/>
        <end position="23"/>
    </location>
</feature>
<dbReference type="GeneID" id="68572468"/>
<keyword evidence="2" id="KW-0812">Transmembrane</keyword>
<keyword evidence="4" id="KW-1185">Reference proteome</keyword>
<feature type="transmembrane region" description="Helical" evidence="2">
    <location>
        <begin position="162"/>
        <end position="181"/>
    </location>
</feature>
<accession>A0AAV3SXW9</accession>
<evidence type="ECO:0000256" key="1">
    <source>
        <dbReference type="SAM" id="MobiDB-lite"/>
    </source>
</evidence>
<protein>
    <submittedName>
        <fullName evidence="3">Uncharacterized protein</fullName>
    </submittedName>
</protein>
<keyword evidence="2" id="KW-0472">Membrane</keyword>
<dbReference type="EMBL" id="BAAADU010000002">
    <property type="protein sequence ID" value="GAA0645238.1"/>
    <property type="molecule type" value="Genomic_DNA"/>
</dbReference>
<feature type="compositionally biased region" description="Polar residues" evidence="1">
    <location>
        <begin position="1"/>
        <end position="17"/>
    </location>
</feature>
<feature type="transmembrane region" description="Helical" evidence="2">
    <location>
        <begin position="193"/>
        <end position="212"/>
    </location>
</feature>
<gene>
    <name evidence="3" type="ORF">GCM10009019_04180</name>
</gene>
<dbReference type="RefSeq" id="WP_227261867.1">
    <property type="nucleotide sequence ID" value="NZ_BAAADU010000002.1"/>
</dbReference>
<organism evidence="3 4">
    <name type="scientific">Salarchaeum japonicum</name>
    <dbReference type="NCBI Taxonomy" id="555573"/>
    <lineage>
        <taxon>Archaea</taxon>
        <taxon>Methanobacteriati</taxon>
        <taxon>Methanobacteriota</taxon>
        <taxon>Stenosarchaea group</taxon>
        <taxon>Halobacteria</taxon>
        <taxon>Halobacteriales</taxon>
        <taxon>Halobacteriaceae</taxon>
    </lineage>
</organism>
<comment type="caution">
    <text evidence="3">The sequence shown here is derived from an EMBL/GenBank/DDBJ whole genome shotgun (WGS) entry which is preliminary data.</text>
</comment>
<dbReference type="Proteomes" id="UP001500194">
    <property type="component" value="Unassembled WGS sequence"/>
</dbReference>
<sequence>MSLNQSARNARATTTEPRPSDDDAVLFEEVQQALCEDGFASPPEGRHLAQWVRSELRTALGNVDVDVQNGSRECDLLVEDTVGVELVDGLSAYGHAGIHRHLETVGRDCDYLVVFVHELPSDCRDAWWMVKRRCTPHGLGVTDIAFVKPDDGETATTKRSPLTAWFLLGPAMVFVAAYLAVGLLEAAHIANHPMLMLIVPTIGAVCFLALVLKCFGHT</sequence>
<keyword evidence="2" id="KW-1133">Transmembrane helix</keyword>
<evidence type="ECO:0000313" key="4">
    <source>
        <dbReference type="Proteomes" id="UP001500194"/>
    </source>
</evidence>
<evidence type="ECO:0000256" key="2">
    <source>
        <dbReference type="SAM" id="Phobius"/>
    </source>
</evidence>
<reference evidence="3 4" key="1">
    <citation type="journal article" date="2019" name="Int. J. Syst. Evol. Microbiol.">
        <title>The Global Catalogue of Microorganisms (GCM) 10K type strain sequencing project: providing services to taxonomists for standard genome sequencing and annotation.</title>
        <authorList>
            <consortium name="The Broad Institute Genomics Platform"/>
            <consortium name="The Broad Institute Genome Sequencing Center for Infectious Disease"/>
            <person name="Wu L."/>
            <person name="Ma J."/>
        </authorList>
    </citation>
    <scope>NUCLEOTIDE SEQUENCE [LARGE SCALE GENOMIC DNA]</scope>
    <source>
        <strain evidence="3 4">JCM 16327</strain>
    </source>
</reference>
<name>A0AAV3SXW9_9EURY</name>